<feature type="transmembrane region" description="Helical" evidence="7">
    <location>
        <begin position="62"/>
        <end position="80"/>
    </location>
</feature>
<keyword evidence="7" id="KW-0472">Membrane</keyword>
<evidence type="ECO:0000313" key="9">
    <source>
        <dbReference type="EMBL" id="OGY98708.1"/>
    </source>
</evidence>
<dbReference type="Gene3D" id="1.10.287.130">
    <property type="match status" value="1"/>
</dbReference>
<feature type="transmembrane region" description="Helical" evidence="7">
    <location>
        <begin position="131"/>
        <end position="150"/>
    </location>
</feature>
<dbReference type="InterPro" id="IPR036097">
    <property type="entry name" value="HisK_dim/P_sf"/>
</dbReference>
<keyword evidence="5" id="KW-0418">Kinase</keyword>
<dbReference type="PANTHER" id="PTHR45453">
    <property type="entry name" value="PHOSPHATE REGULON SENSOR PROTEIN PHOR"/>
    <property type="match status" value="1"/>
</dbReference>
<feature type="transmembrane region" description="Helical" evidence="7">
    <location>
        <begin position="260"/>
        <end position="281"/>
    </location>
</feature>
<feature type="transmembrane region" description="Helical" evidence="7">
    <location>
        <begin position="166"/>
        <end position="189"/>
    </location>
</feature>
<dbReference type="SMART" id="SM00065">
    <property type="entry name" value="GAF"/>
    <property type="match status" value="1"/>
</dbReference>
<feature type="transmembrane region" description="Helical" evidence="7">
    <location>
        <begin position="6"/>
        <end position="24"/>
    </location>
</feature>
<dbReference type="GO" id="GO:0005886">
    <property type="term" value="C:plasma membrane"/>
    <property type="evidence" value="ECO:0007669"/>
    <property type="project" value="TreeGrafter"/>
</dbReference>
<evidence type="ECO:0000256" key="6">
    <source>
        <dbReference type="ARBA" id="ARBA00023012"/>
    </source>
</evidence>
<dbReference type="Gene3D" id="3.30.565.10">
    <property type="entry name" value="Histidine kinase-like ATPase, C-terminal domain"/>
    <property type="match status" value="1"/>
</dbReference>
<reference evidence="9 10" key="1">
    <citation type="journal article" date="2016" name="Nat. Commun.">
        <title>Thousands of microbial genomes shed light on interconnected biogeochemical processes in an aquifer system.</title>
        <authorList>
            <person name="Anantharaman K."/>
            <person name="Brown C.T."/>
            <person name="Hug L.A."/>
            <person name="Sharon I."/>
            <person name="Castelle C.J."/>
            <person name="Probst A.J."/>
            <person name="Thomas B.C."/>
            <person name="Singh A."/>
            <person name="Wilkins M.J."/>
            <person name="Karaoz U."/>
            <person name="Brodie E.L."/>
            <person name="Williams K.H."/>
            <person name="Hubbard S.S."/>
            <person name="Banfield J.F."/>
        </authorList>
    </citation>
    <scope>NUCLEOTIDE SEQUENCE [LARGE SCALE GENOMIC DNA]</scope>
</reference>
<evidence type="ECO:0000256" key="1">
    <source>
        <dbReference type="ARBA" id="ARBA00000085"/>
    </source>
</evidence>
<dbReference type="FunFam" id="3.30.565.10:FF:000006">
    <property type="entry name" value="Sensor histidine kinase WalK"/>
    <property type="match status" value="1"/>
</dbReference>
<dbReference type="InterPro" id="IPR050351">
    <property type="entry name" value="BphY/WalK/GraS-like"/>
</dbReference>
<dbReference type="Pfam" id="PF00512">
    <property type="entry name" value="HisKA"/>
    <property type="match status" value="1"/>
</dbReference>
<dbReference type="Pfam" id="PF02518">
    <property type="entry name" value="HATPase_c"/>
    <property type="match status" value="1"/>
</dbReference>
<dbReference type="Proteomes" id="UP000179059">
    <property type="component" value="Unassembled WGS sequence"/>
</dbReference>
<sequence length="690" mass="76860">MNWTYLLIGFLSVADATIGGYVLLKNSSRSLNRSFFAFAFGMALIGIGMTLLFMTHNILFDRVIFFGGYLMVLGMVLLSFKFPANEPMRPVAWLLFLPLAALAAATPFGFLVKEVIFRADGILEPVNGPGMPVFAAVIVAYAILSGWNFWHRYKGALGPSRLQMQYLGLGAGVFAAAILVFNVLLPSFGVFEFNILGPLASVVFVGLVGYAMIRHRLLDIRVVIQLGAIYLALLTVIASFYIAIVFAAGTWLQSLFDGQGSAFLIVGIATVCLGIFTVPALERYLRRATDMIFFKDRYDYPRALHDLSEILNQNIETSRIIKRTSQALKDIFRTGEAHIILFRDRSSIEVALPWYGQLRSMVFGGKEAIILARWATESQGDLRDRLRGEHGIELIAPIFLSQRPIGAIVLGPKLSGDPYRDEDAALLNTLSNQLAVGLEKARLFGKLKKYSGTLEERVHERTVELERLQEEQRQMMVDISHRLQTPLTIMKSEVGLMKKRKPSEQMDAFERSIDGISKFIYDLLNLARLGAKKRDFRNEKLDLSGLLGDMVEYFRVMATSKNIQLSSRIDPEVAVFGNKDQLEELMTNLTSNAFKYLDARRNKEVLVTLSKSGDRVVLEIADNGRGIAPEDLDKIFERFYRGRGTDENIVDGTGLGLAIAKRITENHNGKISIQSSPGTGTKVAVELPSL</sequence>
<organism evidence="9 10">
    <name type="scientific">Candidatus Liptonbacteria bacterium RIFCSPHIGHO2_01_FULL_57_28</name>
    <dbReference type="NCBI Taxonomy" id="1798647"/>
    <lineage>
        <taxon>Bacteria</taxon>
        <taxon>Candidatus Liptoniibacteriota</taxon>
    </lineage>
</organism>
<keyword evidence="3" id="KW-0597">Phosphoprotein</keyword>
<feature type="transmembrane region" description="Helical" evidence="7">
    <location>
        <begin position="36"/>
        <end position="56"/>
    </location>
</feature>
<comment type="catalytic activity">
    <reaction evidence="1">
        <text>ATP + protein L-histidine = ADP + protein N-phospho-L-histidine.</text>
        <dbReference type="EC" id="2.7.13.3"/>
    </reaction>
</comment>
<dbReference type="InterPro" id="IPR003018">
    <property type="entry name" value="GAF"/>
</dbReference>
<dbReference type="InterPro" id="IPR004358">
    <property type="entry name" value="Sig_transdc_His_kin-like_C"/>
</dbReference>
<dbReference type="STRING" id="1798647.A2855_00505"/>
<dbReference type="EC" id="2.7.13.3" evidence="2"/>
<evidence type="ECO:0000256" key="2">
    <source>
        <dbReference type="ARBA" id="ARBA00012438"/>
    </source>
</evidence>
<evidence type="ECO:0000256" key="3">
    <source>
        <dbReference type="ARBA" id="ARBA00022553"/>
    </source>
</evidence>
<dbReference type="GO" id="GO:0004721">
    <property type="term" value="F:phosphoprotein phosphatase activity"/>
    <property type="evidence" value="ECO:0007669"/>
    <property type="project" value="TreeGrafter"/>
</dbReference>
<accession>A0A1G2CBF0</accession>
<dbReference type="SUPFAM" id="SSF55874">
    <property type="entry name" value="ATPase domain of HSP90 chaperone/DNA topoisomerase II/histidine kinase"/>
    <property type="match status" value="1"/>
</dbReference>
<dbReference type="SUPFAM" id="SSF55781">
    <property type="entry name" value="GAF domain-like"/>
    <property type="match status" value="1"/>
</dbReference>
<dbReference type="EMBL" id="MHKX01000003">
    <property type="protein sequence ID" value="OGY98708.1"/>
    <property type="molecule type" value="Genomic_DNA"/>
</dbReference>
<evidence type="ECO:0000256" key="7">
    <source>
        <dbReference type="SAM" id="Phobius"/>
    </source>
</evidence>
<dbReference type="InterPro" id="IPR003594">
    <property type="entry name" value="HATPase_dom"/>
</dbReference>
<evidence type="ECO:0000313" key="10">
    <source>
        <dbReference type="Proteomes" id="UP000179059"/>
    </source>
</evidence>
<dbReference type="PRINTS" id="PR00344">
    <property type="entry name" value="BCTRLSENSOR"/>
</dbReference>
<evidence type="ECO:0000256" key="4">
    <source>
        <dbReference type="ARBA" id="ARBA00022679"/>
    </source>
</evidence>
<keyword evidence="4" id="KW-0808">Transferase</keyword>
<dbReference type="GO" id="GO:0016036">
    <property type="term" value="P:cellular response to phosphate starvation"/>
    <property type="evidence" value="ECO:0007669"/>
    <property type="project" value="TreeGrafter"/>
</dbReference>
<feature type="transmembrane region" description="Helical" evidence="7">
    <location>
        <begin position="222"/>
        <end position="248"/>
    </location>
</feature>
<name>A0A1G2CBF0_9BACT</name>
<dbReference type="InterPro" id="IPR003661">
    <property type="entry name" value="HisK_dim/P_dom"/>
</dbReference>
<evidence type="ECO:0000256" key="5">
    <source>
        <dbReference type="ARBA" id="ARBA00022777"/>
    </source>
</evidence>
<comment type="caution">
    <text evidence="9">The sequence shown here is derived from an EMBL/GenBank/DDBJ whole genome shotgun (WGS) entry which is preliminary data.</text>
</comment>
<proteinExistence type="predicted"/>
<dbReference type="InterPro" id="IPR029016">
    <property type="entry name" value="GAF-like_dom_sf"/>
</dbReference>
<dbReference type="SMART" id="SM00388">
    <property type="entry name" value="HisKA"/>
    <property type="match status" value="1"/>
</dbReference>
<gene>
    <name evidence="9" type="ORF">A2855_00505</name>
</gene>
<keyword evidence="7" id="KW-0812">Transmembrane</keyword>
<dbReference type="InterPro" id="IPR005467">
    <property type="entry name" value="His_kinase_dom"/>
</dbReference>
<evidence type="ECO:0000259" key="8">
    <source>
        <dbReference type="PROSITE" id="PS50109"/>
    </source>
</evidence>
<dbReference type="Gene3D" id="3.30.450.40">
    <property type="match status" value="1"/>
</dbReference>
<dbReference type="GO" id="GO:0000155">
    <property type="term" value="F:phosphorelay sensor kinase activity"/>
    <property type="evidence" value="ECO:0007669"/>
    <property type="project" value="InterPro"/>
</dbReference>
<keyword evidence="6" id="KW-0902">Two-component regulatory system</keyword>
<dbReference type="PANTHER" id="PTHR45453:SF1">
    <property type="entry name" value="PHOSPHATE REGULON SENSOR PROTEIN PHOR"/>
    <property type="match status" value="1"/>
</dbReference>
<dbReference type="CDD" id="cd00075">
    <property type="entry name" value="HATPase"/>
    <property type="match status" value="1"/>
</dbReference>
<dbReference type="InterPro" id="IPR036890">
    <property type="entry name" value="HATPase_C_sf"/>
</dbReference>
<dbReference type="AlphaFoldDB" id="A0A1G2CBF0"/>
<dbReference type="SMART" id="SM00387">
    <property type="entry name" value="HATPase_c"/>
    <property type="match status" value="1"/>
</dbReference>
<feature type="domain" description="Histidine kinase" evidence="8">
    <location>
        <begin position="478"/>
        <end position="690"/>
    </location>
</feature>
<dbReference type="SUPFAM" id="SSF47384">
    <property type="entry name" value="Homodimeric domain of signal transducing histidine kinase"/>
    <property type="match status" value="1"/>
</dbReference>
<dbReference type="PROSITE" id="PS50109">
    <property type="entry name" value="HIS_KIN"/>
    <property type="match status" value="1"/>
</dbReference>
<feature type="transmembrane region" description="Helical" evidence="7">
    <location>
        <begin position="195"/>
        <end position="213"/>
    </location>
</feature>
<feature type="transmembrane region" description="Helical" evidence="7">
    <location>
        <begin position="92"/>
        <end position="111"/>
    </location>
</feature>
<dbReference type="CDD" id="cd00082">
    <property type="entry name" value="HisKA"/>
    <property type="match status" value="1"/>
</dbReference>
<keyword evidence="7" id="KW-1133">Transmembrane helix</keyword>
<protein>
    <recommendedName>
        <fullName evidence="2">histidine kinase</fullName>
        <ecNumber evidence="2">2.7.13.3</ecNumber>
    </recommendedName>
</protein>